<gene>
    <name evidence="1" type="ORF">LACBIDRAFT_334346</name>
</gene>
<proteinExistence type="predicted"/>
<dbReference type="KEGG" id="lbc:LACBIDRAFT_334346"/>
<organism evidence="2">
    <name type="scientific">Laccaria bicolor (strain S238N-H82 / ATCC MYA-4686)</name>
    <name type="common">Bicoloured deceiver</name>
    <name type="synonym">Laccaria laccata var. bicolor</name>
    <dbReference type="NCBI Taxonomy" id="486041"/>
    <lineage>
        <taxon>Eukaryota</taxon>
        <taxon>Fungi</taxon>
        <taxon>Dikarya</taxon>
        <taxon>Basidiomycota</taxon>
        <taxon>Agaricomycotina</taxon>
        <taxon>Agaricomycetes</taxon>
        <taxon>Agaricomycetidae</taxon>
        <taxon>Agaricales</taxon>
        <taxon>Agaricineae</taxon>
        <taxon>Hydnangiaceae</taxon>
        <taxon>Laccaria</taxon>
    </lineage>
</organism>
<sequence>MAVGLITTREAVPDMDVRKDSQSQKSGMARARFRRNSTRGMAIHLFSKSLQQLVAIQAWIVGSESRVSGHSDCEEAVPDMDVRKDSQSQKSGMARARFQRNSTRGMAIFLYKVKVKNKKKRWTM</sequence>
<dbReference type="GeneID" id="6084771"/>
<evidence type="ECO:0000313" key="1">
    <source>
        <dbReference type="EMBL" id="EDR00241.1"/>
    </source>
</evidence>
<accession>B0DYX3</accession>
<protein>
    <submittedName>
        <fullName evidence="1">Predicted protein</fullName>
    </submittedName>
</protein>
<keyword evidence="2" id="KW-1185">Reference proteome</keyword>
<dbReference type="HOGENOM" id="CLU_2004327_0_0_1"/>
<dbReference type="AlphaFoldDB" id="B0DYX3"/>
<evidence type="ECO:0000313" key="2">
    <source>
        <dbReference type="Proteomes" id="UP000001194"/>
    </source>
</evidence>
<reference evidence="1 2" key="1">
    <citation type="journal article" date="2008" name="Nature">
        <title>The genome of Laccaria bicolor provides insights into mycorrhizal symbiosis.</title>
        <authorList>
            <person name="Martin F."/>
            <person name="Aerts A."/>
            <person name="Ahren D."/>
            <person name="Brun A."/>
            <person name="Danchin E.G.J."/>
            <person name="Duchaussoy F."/>
            <person name="Gibon J."/>
            <person name="Kohler A."/>
            <person name="Lindquist E."/>
            <person name="Pereda V."/>
            <person name="Salamov A."/>
            <person name="Shapiro H.J."/>
            <person name="Wuyts J."/>
            <person name="Blaudez D."/>
            <person name="Buee M."/>
            <person name="Brokstein P."/>
            <person name="Canbaeck B."/>
            <person name="Cohen D."/>
            <person name="Courty P.E."/>
            <person name="Coutinho P.M."/>
            <person name="Delaruelle C."/>
            <person name="Detter J.C."/>
            <person name="Deveau A."/>
            <person name="DiFazio S."/>
            <person name="Duplessis S."/>
            <person name="Fraissinet-Tachet L."/>
            <person name="Lucic E."/>
            <person name="Frey-Klett P."/>
            <person name="Fourrey C."/>
            <person name="Feussner I."/>
            <person name="Gay G."/>
            <person name="Grimwood J."/>
            <person name="Hoegger P.J."/>
            <person name="Jain P."/>
            <person name="Kilaru S."/>
            <person name="Labbe J."/>
            <person name="Lin Y.C."/>
            <person name="Legue V."/>
            <person name="Le Tacon F."/>
            <person name="Marmeisse R."/>
            <person name="Melayah D."/>
            <person name="Montanini B."/>
            <person name="Muratet M."/>
            <person name="Nehls U."/>
            <person name="Niculita-Hirzel H."/>
            <person name="Oudot-Le Secq M.P."/>
            <person name="Peter M."/>
            <person name="Quesneville H."/>
            <person name="Rajashekar B."/>
            <person name="Reich M."/>
            <person name="Rouhier N."/>
            <person name="Schmutz J."/>
            <person name="Yin T."/>
            <person name="Chalot M."/>
            <person name="Henrissat B."/>
            <person name="Kuees U."/>
            <person name="Lucas S."/>
            <person name="Van de Peer Y."/>
            <person name="Podila G.K."/>
            <person name="Polle A."/>
            <person name="Pukkila P.J."/>
            <person name="Richardson P.M."/>
            <person name="Rouze P."/>
            <person name="Sanders I.R."/>
            <person name="Stajich J.E."/>
            <person name="Tunlid A."/>
            <person name="Tuskan G."/>
            <person name="Grigoriev I.V."/>
        </authorList>
    </citation>
    <scope>NUCLEOTIDE SEQUENCE [LARGE SCALE GENOMIC DNA]</scope>
    <source>
        <strain evidence="2">S238N-H82 / ATCC MYA-4686</strain>
    </source>
</reference>
<dbReference type="InParanoid" id="B0DYX3"/>
<dbReference type="RefSeq" id="XP_001889150.1">
    <property type="nucleotide sequence ID" value="XM_001889115.1"/>
</dbReference>
<name>B0DYX3_LACBS</name>
<dbReference type="EMBL" id="DS547152">
    <property type="protein sequence ID" value="EDR00241.1"/>
    <property type="molecule type" value="Genomic_DNA"/>
</dbReference>
<dbReference type="Proteomes" id="UP000001194">
    <property type="component" value="Unassembled WGS sequence"/>
</dbReference>